<organism evidence="2 3">
    <name type="scientific">Bariatricus massiliensis</name>
    <dbReference type="NCBI Taxonomy" id="1745713"/>
    <lineage>
        <taxon>Bacteria</taxon>
        <taxon>Bacillati</taxon>
        <taxon>Bacillota</taxon>
        <taxon>Clostridia</taxon>
        <taxon>Lachnospirales</taxon>
        <taxon>Lachnospiraceae</taxon>
        <taxon>Bariatricus</taxon>
    </lineage>
</organism>
<evidence type="ECO:0000313" key="2">
    <source>
        <dbReference type="EMBL" id="MCB7387162.1"/>
    </source>
</evidence>
<keyword evidence="3" id="KW-1185">Reference proteome</keyword>
<sequence length="176" mass="20108">MQVEKGNKTFVGYEYKKITVNKNAVSMYLDCYKNFGWFIDENVADESGKSQISIQMKRDRKLINRVELTRLQKHFEACANEIETLEKSKTSTAAVCALIVGVIGTVFMAGSTFAVTHEPPVIWLCAVLAVPGFAGWVLPYFLYHFMIRKRTKKVFPIIEAKREEIYEICEKGHSLL</sequence>
<protein>
    <submittedName>
        <fullName evidence="2">Uncharacterized protein</fullName>
    </submittedName>
</protein>
<proteinExistence type="predicted"/>
<comment type="caution">
    <text evidence="2">The sequence shown here is derived from an EMBL/GenBank/DDBJ whole genome shotgun (WGS) entry which is preliminary data.</text>
</comment>
<name>A0ABS8DFH2_9FIRM</name>
<evidence type="ECO:0000313" key="3">
    <source>
        <dbReference type="Proteomes" id="UP001299546"/>
    </source>
</evidence>
<feature type="transmembrane region" description="Helical" evidence="1">
    <location>
        <begin position="93"/>
        <end position="115"/>
    </location>
</feature>
<dbReference type="EMBL" id="JAJCIS010000003">
    <property type="protein sequence ID" value="MCB7387162.1"/>
    <property type="molecule type" value="Genomic_DNA"/>
</dbReference>
<dbReference type="Proteomes" id="UP001299546">
    <property type="component" value="Unassembled WGS sequence"/>
</dbReference>
<gene>
    <name evidence="2" type="ORF">LIZ65_07645</name>
</gene>
<keyword evidence="1" id="KW-0812">Transmembrane</keyword>
<reference evidence="2 3" key="1">
    <citation type="submission" date="2021-10" db="EMBL/GenBank/DDBJ databases">
        <title>Collection of gut derived symbiotic bacterial strains cultured from healthy donors.</title>
        <authorList>
            <person name="Lin H."/>
            <person name="Littmann E."/>
            <person name="Kohout C."/>
            <person name="Pamer E.G."/>
        </authorList>
    </citation>
    <scope>NUCLEOTIDE SEQUENCE [LARGE SCALE GENOMIC DNA]</scope>
    <source>
        <strain evidence="2 3">DFI.1.165</strain>
    </source>
</reference>
<dbReference type="RefSeq" id="WP_199882813.1">
    <property type="nucleotide sequence ID" value="NZ_JAJCIQ010000003.1"/>
</dbReference>
<accession>A0ABS8DFH2</accession>
<keyword evidence="1" id="KW-0472">Membrane</keyword>
<keyword evidence="1" id="KW-1133">Transmembrane helix</keyword>
<feature type="transmembrane region" description="Helical" evidence="1">
    <location>
        <begin position="121"/>
        <end position="143"/>
    </location>
</feature>
<evidence type="ECO:0000256" key="1">
    <source>
        <dbReference type="SAM" id="Phobius"/>
    </source>
</evidence>